<evidence type="ECO:0000313" key="3">
    <source>
        <dbReference type="Proteomes" id="UP000053669"/>
    </source>
</evidence>
<dbReference type="InterPro" id="IPR015424">
    <property type="entry name" value="PyrdxlP-dep_Trfase"/>
</dbReference>
<gene>
    <name evidence="2" type="ORF">AQJ46_23130</name>
</gene>
<name>A0A117R2C2_9ACTN</name>
<dbReference type="RefSeq" id="WP_059207418.1">
    <property type="nucleotide sequence ID" value="NZ_KQ948662.1"/>
</dbReference>
<sequence>MPYDIAAIRSHFPALAAGIAHFDGPGGTQTPEPVIRAIAGALAQPLSNRGQVTLGERNAEALVTGARRAMADLLGASPSGIVFGRSATQLTYDVARTLAKTWSPGDEVVVTRLDHDANIRPWVQSGATVRWAEFDPETGELTVDAIRAVLSERTRLVAVTAASNLIGTRPDIPAIARAAHEVGALVHVDGVHHTAHALVDVEALGADFFVCSPYKFLGPHHGVLAARPELLETLRPDKLLPSTDAVPERFELGTLPYEFLAGTTAAVDFLAERLDMEATGTRRERLSAGYAALEAHERVLRAQIDEGLAALDGVTVHSRAADRTPTVLLTFENHSTADAYGFLAERGVQAPAGSFYAIEASRHLGLGDTGGLRVGLAPYNDSPDVDRLLTGLTDFLKR</sequence>
<dbReference type="SUPFAM" id="SSF53383">
    <property type="entry name" value="PLP-dependent transferases"/>
    <property type="match status" value="1"/>
</dbReference>
<dbReference type="Proteomes" id="UP000053669">
    <property type="component" value="Unassembled WGS sequence"/>
</dbReference>
<accession>A0A117R2C2</accession>
<protein>
    <submittedName>
        <fullName evidence="2">Cysteine desulfurase</fullName>
    </submittedName>
</protein>
<dbReference type="PANTHER" id="PTHR43586">
    <property type="entry name" value="CYSTEINE DESULFURASE"/>
    <property type="match status" value="1"/>
</dbReference>
<dbReference type="PANTHER" id="PTHR43586:SF21">
    <property type="entry name" value="PYRIDOXAL PHOSPHATE (PLP)-DEPENDENT ASPARTATE AMINOTRANSFERASE SUPERFAMILY"/>
    <property type="match status" value="1"/>
</dbReference>
<dbReference type="InterPro" id="IPR000192">
    <property type="entry name" value="Aminotrans_V_dom"/>
</dbReference>
<dbReference type="InterPro" id="IPR015421">
    <property type="entry name" value="PyrdxlP-dep_Trfase_major"/>
</dbReference>
<proteinExistence type="predicted"/>
<organism evidence="2 3">
    <name type="scientific">Streptomyces canus</name>
    <dbReference type="NCBI Taxonomy" id="58343"/>
    <lineage>
        <taxon>Bacteria</taxon>
        <taxon>Bacillati</taxon>
        <taxon>Actinomycetota</taxon>
        <taxon>Actinomycetes</taxon>
        <taxon>Kitasatosporales</taxon>
        <taxon>Streptomycetaceae</taxon>
        <taxon>Streptomyces</taxon>
        <taxon>Streptomyces aurantiacus group</taxon>
    </lineage>
</organism>
<dbReference type="Gene3D" id="3.40.640.10">
    <property type="entry name" value="Type I PLP-dependent aspartate aminotransferase-like (Major domain)"/>
    <property type="match status" value="1"/>
</dbReference>
<dbReference type="Pfam" id="PF00266">
    <property type="entry name" value="Aminotran_5"/>
    <property type="match status" value="1"/>
</dbReference>
<dbReference type="NCBIfam" id="TIGR01976">
    <property type="entry name" value="am_tr_V_VC1184"/>
    <property type="match status" value="1"/>
</dbReference>
<dbReference type="STRING" id="58343.AQJ46_23130"/>
<evidence type="ECO:0000259" key="1">
    <source>
        <dbReference type="Pfam" id="PF00266"/>
    </source>
</evidence>
<dbReference type="InterPro" id="IPR011340">
    <property type="entry name" value="Cys_dSase-rel"/>
</dbReference>
<dbReference type="InterPro" id="IPR015422">
    <property type="entry name" value="PyrdxlP-dep_Trfase_small"/>
</dbReference>
<dbReference type="AlphaFoldDB" id="A0A117R2C2"/>
<comment type="caution">
    <text evidence="2">The sequence shown here is derived from an EMBL/GenBank/DDBJ whole genome shotgun (WGS) entry which is preliminary data.</text>
</comment>
<reference evidence="2 3" key="1">
    <citation type="submission" date="2015-10" db="EMBL/GenBank/DDBJ databases">
        <title>Draft genome sequence of Streptomyces canus DSM 40017, type strain for the species Streptomyces canus.</title>
        <authorList>
            <person name="Ruckert C."/>
            <person name="Winkler A."/>
            <person name="Kalinowski J."/>
            <person name="Kampfer P."/>
            <person name="Glaeser S."/>
        </authorList>
    </citation>
    <scope>NUCLEOTIDE SEQUENCE [LARGE SCALE GENOMIC DNA]</scope>
    <source>
        <strain evidence="2 3">DSM 40017</strain>
    </source>
</reference>
<evidence type="ECO:0000313" key="2">
    <source>
        <dbReference type="EMBL" id="KUN67198.1"/>
    </source>
</evidence>
<dbReference type="Gene3D" id="3.90.1150.10">
    <property type="entry name" value="Aspartate Aminotransferase, domain 1"/>
    <property type="match status" value="1"/>
</dbReference>
<dbReference type="EMBL" id="LMWU01000022">
    <property type="protein sequence ID" value="KUN67198.1"/>
    <property type="molecule type" value="Genomic_DNA"/>
</dbReference>
<feature type="domain" description="Aminotransferase class V" evidence="1">
    <location>
        <begin position="22"/>
        <end position="388"/>
    </location>
</feature>